<dbReference type="PANTHER" id="PTHR45844:SF2">
    <property type="entry name" value="TRANSCRIPTION FACTOR BHLH30"/>
    <property type="match status" value="1"/>
</dbReference>
<dbReference type="PANTHER" id="PTHR45844">
    <property type="entry name" value="TRANSCRIPTION FACTOR BHLH30"/>
    <property type="match status" value="1"/>
</dbReference>
<dbReference type="Pfam" id="PF22936">
    <property type="entry name" value="Pol_BBD"/>
    <property type="match status" value="1"/>
</dbReference>
<keyword evidence="4" id="KW-1185">Reference proteome</keyword>
<evidence type="ECO:0000313" key="5">
    <source>
        <dbReference type="RefSeq" id="XP_022157059.1"/>
    </source>
</evidence>
<dbReference type="GO" id="GO:0003677">
    <property type="term" value="F:DNA binding"/>
    <property type="evidence" value="ECO:0007669"/>
    <property type="project" value="UniProtKB-KW"/>
</dbReference>
<evidence type="ECO:0000256" key="2">
    <source>
        <dbReference type="SAM" id="MobiDB-lite"/>
    </source>
</evidence>
<feature type="region of interest" description="Disordered" evidence="2">
    <location>
        <begin position="296"/>
        <end position="321"/>
    </location>
</feature>
<dbReference type="KEGG" id="mcha:111023870"/>
<organism evidence="4 5">
    <name type="scientific">Momordica charantia</name>
    <name type="common">Bitter gourd</name>
    <name type="synonym">Balsam pear</name>
    <dbReference type="NCBI Taxonomy" id="3673"/>
    <lineage>
        <taxon>Eukaryota</taxon>
        <taxon>Viridiplantae</taxon>
        <taxon>Streptophyta</taxon>
        <taxon>Embryophyta</taxon>
        <taxon>Tracheophyta</taxon>
        <taxon>Spermatophyta</taxon>
        <taxon>Magnoliopsida</taxon>
        <taxon>eudicotyledons</taxon>
        <taxon>Gunneridae</taxon>
        <taxon>Pentapetalae</taxon>
        <taxon>rosids</taxon>
        <taxon>fabids</taxon>
        <taxon>Cucurbitales</taxon>
        <taxon>Cucurbitaceae</taxon>
        <taxon>Momordiceae</taxon>
        <taxon>Momordica</taxon>
    </lineage>
</organism>
<feature type="compositionally biased region" description="Polar residues" evidence="2">
    <location>
        <begin position="300"/>
        <end position="314"/>
    </location>
</feature>
<sequence length="321" mass="34993">MGNGSISKVRGIGDVGLKTGEGVELVLRGVRYIPSFRFNLLSVGKLETMAIAGSLRQTMHRVATDSSGRDLKGPTTLMARTDQKNLPSAHVKQLRSTEKGNENLIGHQVHTSAVRRSGELVKSHRRISAFKGTGFVSSVVTDLGGSAKSSGESSFKGRWTDKASLLAEVIQHVKELKRQTTLIADVSPVPTELDELSVDVDASDEDGKFVIKASLCCEDRSDLLPQIIKTLKSLHLRTLRAEITTLGGRVKNVLFITGDDDSSSSGDQQEPQHHHQYCITSIQEALKAVMEKVCSEDHSSSGSTKRQRTNNNINIIEHRSL</sequence>
<keyword evidence="1" id="KW-0238">DNA-binding</keyword>
<accession>A0A6J1DVE9</accession>
<dbReference type="OrthoDB" id="71302at2759"/>
<evidence type="ECO:0000313" key="4">
    <source>
        <dbReference type="Proteomes" id="UP000504603"/>
    </source>
</evidence>
<dbReference type="AlphaFoldDB" id="A0A6J1DVE9"/>
<proteinExistence type="predicted"/>
<dbReference type="RefSeq" id="XP_022157059.1">
    <property type="nucleotide sequence ID" value="XM_022301367.1"/>
</dbReference>
<dbReference type="InterPro" id="IPR054722">
    <property type="entry name" value="PolX-like_BBD"/>
</dbReference>
<feature type="domain" description="Retrovirus-related Pol polyprotein from transposon TNT 1-94-like beta-barrel" evidence="3">
    <location>
        <begin position="1"/>
        <end position="47"/>
    </location>
</feature>
<dbReference type="GO" id="GO:0003700">
    <property type="term" value="F:DNA-binding transcription factor activity"/>
    <property type="evidence" value="ECO:0007669"/>
    <property type="project" value="InterPro"/>
</dbReference>
<dbReference type="InterPro" id="IPR045847">
    <property type="entry name" value="AIG1-like"/>
</dbReference>
<evidence type="ECO:0000259" key="3">
    <source>
        <dbReference type="Pfam" id="PF22936"/>
    </source>
</evidence>
<dbReference type="GeneID" id="111023870"/>
<name>A0A6J1DVE9_MOMCH</name>
<protein>
    <submittedName>
        <fullName evidence="5">Uncharacterized protein LOC111023870</fullName>
    </submittedName>
</protein>
<dbReference type="Proteomes" id="UP000504603">
    <property type="component" value="Unplaced"/>
</dbReference>
<gene>
    <name evidence="5" type="primary">LOC111023870</name>
</gene>
<evidence type="ECO:0000256" key="1">
    <source>
        <dbReference type="ARBA" id="ARBA00023125"/>
    </source>
</evidence>
<reference evidence="5" key="1">
    <citation type="submission" date="2025-08" db="UniProtKB">
        <authorList>
            <consortium name="RefSeq"/>
        </authorList>
    </citation>
    <scope>IDENTIFICATION</scope>
    <source>
        <strain evidence="5">OHB3-1</strain>
    </source>
</reference>